<protein>
    <submittedName>
        <fullName evidence="1">Cell division protein ZapB</fullName>
    </submittedName>
</protein>
<dbReference type="Proteomes" id="UP001364695">
    <property type="component" value="Unassembled WGS sequence"/>
</dbReference>
<evidence type="ECO:0000313" key="1">
    <source>
        <dbReference type="EMBL" id="MEJ7137083.1"/>
    </source>
</evidence>
<gene>
    <name evidence="1" type="ORF">RV045_01390</name>
</gene>
<comment type="caution">
    <text evidence="1">The sequence shown here is derived from an EMBL/GenBank/DDBJ whole genome shotgun (WGS) entry which is preliminary data.</text>
</comment>
<keyword evidence="1" id="KW-0132">Cell division</keyword>
<dbReference type="EMBL" id="JAWDIE010000002">
    <property type="protein sequence ID" value="MEJ7137083.1"/>
    <property type="molecule type" value="Genomic_DNA"/>
</dbReference>
<name>A0ACC6NYM3_9BURK</name>
<proteinExistence type="predicted"/>
<reference evidence="1" key="1">
    <citation type="submission" date="2023-10" db="EMBL/GenBank/DDBJ databases">
        <title>Amphibacter perezi, gen. nov., sp. nov. a novel taxa of the family Comamonadaceae, class Betaproteobacteria isolated from the skin microbiota of Pelophylax perezi from different populations.</title>
        <authorList>
            <person name="Costa S."/>
            <person name="Proenca D.N."/>
            <person name="Lopes I."/>
            <person name="Morais P.V."/>
        </authorList>
    </citation>
    <scope>NUCLEOTIDE SEQUENCE</scope>
    <source>
        <strain evidence="1">SL12-8</strain>
    </source>
</reference>
<keyword evidence="1" id="KW-0131">Cell cycle</keyword>
<organism evidence="1 2">
    <name type="scientific">Amphibiibacter pelophylacis</name>
    <dbReference type="NCBI Taxonomy" id="1799477"/>
    <lineage>
        <taxon>Bacteria</taxon>
        <taxon>Pseudomonadati</taxon>
        <taxon>Pseudomonadota</taxon>
        <taxon>Betaproteobacteria</taxon>
        <taxon>Burkholderiales</taxon>
        <taxon>Sphaerotilaceae</taxon>
        <taxon>Amphibiibacter</taxon>
    </lineage>
</organism>
<accession>A0ACC6NYM3</accession>
<keyword evidence="2" id="KW-1185">Reference proteome</keyword>
<sequence>MPSSTPPSLTDTVDAVEERVRVLIQRYTDLVDSHQRLQEQVTHLDAERQRLQSCLAAARARINTLIDRLPHEAHGGRPESVPLLRPADPA</sequence>
<evidence type="ECO:0000313" key="2">
    <source>
        <dbReference type="Proteomes" id="UP001364695"/>
    </source>
</evidence>